<feature type="coiled-coil region" evidence="2">
    <location>
        <begin position="248"/>
        <end position="394"/>
    </location>
</feature>
<feature type="coiled-coil region" evidence="2">
    <location>
        <begin position="430"/>
        <end position="457"/>
    </location>
</feature>
<feature type="compositionally biased region" description="Acidic residues" evidence="3">
    <location>
        <begin position="793"/>
        <end position="808"/>
    </location>
</feature>
<protein>
    <submittedName>
        <fullName evidence="4">Putative flagellar associated protein</fullName>
    </submittedName>
</protein>
<sequence length="808" mass="93733">REQAKVSIAKILHSIWRPTNIALPEFANDENKKLHEELMGVGSEINALISQLSQSEQYVQAMQTHKTTIISELGHVQSLLEAKTKEVESEVHLTQLYERDIGRMKQRITIQQQHARQLEDRKQELQTNLLKQNAKLNDLTKEQQWLLDEQQEWKLAQEQKDEDTFALQKYKAIDDKSLQQINQQLDRQNTIVDQLQKQVHEETQKTLAIQIQLDKTAFQFNALQEERQFAVNQLIDATEILENRENEEAYKNEQLSEINNEVKQLKEEDKNLQQEIDQQKQELDNAEHDFDNIEREVQAEQAELEQAKECAKNLEGEILVDMGKLNSLQRQIKQTDTNLADQKQQKQARQEALESVNKRIQLFEQAMGEMGKTQKSAEDLIREEQQHVDLLKQELVQWTKIQAASQHNLQEAGKQLHQLKDKESDCKSTISSYQAGLRGLEARILQMENQLQTQRRHIYNADFQIQTLTRKLSHVRGDISAEEQMVLKKNIETLKNQLEIEQKGAKLVKQQTGSVLAEITRVKRHLAEANTQRKRVENSLNELVLASQTQIIQVQITTEEKQDKLLELDNLRIRREALFNQFKQRLSVLFGLQNRQQQIKIQSQSQNQLMSQNFQILVTEQRILKDELHSQRIELKKRKIALSKLECRCEVIQARVASLAAATKGDKDADPRTAQADAIIGFGKKKNELIIKIGQLKQLEQKLSTEVGQFERALAQLKASNNSVRKMGRQAGEGDIEQLKVKKEELNQVESQVLYYVSQIRQFGQRMQEIEQQNNLLRAEQDRLAEELNGGAEEGEEYEEMGEMDMVE</sequence>
<keyword evidence="4" id="KW-0966">Cell projection</keyword>
<feature type="coiled-coil region" evidence="2">
    <location>
        <begin position="696"/>
        <end position="787"/>
    </location>
</feature>
<reference evidence="4" key="1">
    <citation type="submission" date="2015-07" db="EMBL/GenBank/DDBJ databases">
        <title>Adaptation to a free-living lifestyle via gene acquisitions in the diplomonad Trepomonas sp. PC1.</title>
        <authorList>
            <person name="Xu F."/>
            <person name="Jerlstrom-Hultqvist J."/>
            <person name="Kolisko M."/>
            <person name="Simpson A.G.B."/>
            <person name="Roger A.J."/>
            <person name="Svard S.G."/>
            <person name="Andersson J.O."/>
        </authorList>
    </citation>
    <scope>NUCLEOTIDE SEQUENCE</scope>
    <source>
        <strain evidence="4">PC1</strain>
    </source>
</reference>
<evidence type="ECO:0000256" key="2">
    <source>
        <dbReference type="SAM" id="Coils"/>
    </source>
</evidence>
<name>A0A146KH55_9EUKA</name>
<evidence type="ECO:0000256" key="3">
    <source>
        <dbReference type="SAM" id="MobiDB-lite"/>
    </source>
</evidence>
<keyword evidence="4" id="KW-0969">Cilium</keyword>
<dbReference type="InterPro" id="IPR033290">
    <property type="entry name" value="CCDC39"/>
</dbReference>
<feature type="coiled-coil region" evidence="2">
    <location>
        <begin position="178"/>
        <end position="205"/>
    </location>
</feature>
<dbReference type="PANTHER" id="PTHR18962">
    <property type="entry name" value="COILED-COIL DOMAIN-CONTAINING PROTEIN 39"/>
    <property type="match status" value="1"/>
</dbReference>
<feature type="region of interest" description="Disordered" evidence="3">
    <location>
        <begin position="787"/>
        <end position="808"/>
    </location>
</feature>
<dbReference type="AlphaFoldDB" id="A0A146KH55"/>
<dbReference type="GO" id="GO:0003341">
    <property type="term" value="P:cilium movement"/>
    <property type="evidence" value="ECO:0007669"/>
    <property type="project" value="InterPro"/>
</dbReference>
<organism evidence="4">
    <name type="scientific">Trepomonas sp. PC1</name>
    <dbReference type="NCBI Taxonomy" id="1076344"/>
    <lineage>
        <taxon>Eukaryota</taxon>
        <taxon>Metamonada</taxon>
        <taxon>Diplomonadida</taxon>
        <taxon>Hexamitidae</taxon>
        <taxon>Hexamitinae</taxon>
        <taxon>Trepomonas</taxon>
    </lineage>
</organism>
<feature type="coiled-coil region" evidence="2">
    <location>
        <begin position="491"/>
        <end position="546"/>
    </location>
</feature>
<dbReference type="PANTHER" id="PTHR18962:SF0">
    <property type="entry name" value="COILED-COIL DOMAIN-CONTAINING PROTEIN 39"/>
    <property type="match status" value="1"/>
</dbReference>
<accession>A0A146KH55</accession>
<dbReference type="GO" id="GO:0005930">
    <property type="term" value="C:axoneme"/>
    <property type="evidence" value="ECO:0007669"/>
    <property type="project" value="InterPro"/>
</dbReference>
<feature type="coiled-coil region" evidence="2">
    <location>
        <begin position="108"/>
        <end position="142"/>
    </location>
</feature>
<dbReference type="GO" id="GO:0060285">
    <property type="term" value="P:cilium-dependent cell motility"/>
    <property type="evidence" value="ECO:0007669"/>
    <property type="project" value="TreeGrafter"/>
</dbReference>
<proteinExistence type="predicted"/>
<dbReference type="GO" id="GO:0036159">
    <property type="term" value="P:inner dynein arm assembly"/>
    <property type="evidence" value="ECO:0007669"/>
    <property type="project" value="InterPro"/>
</dbReference>
<dbReference type="Pfam" id="PF24161">
    <property type="entry name" value="CCDC39"/>
    <property type="match status" value="1"/>
</dbReference>
<keyword evidence="1 2" id="KW-0175">Coiled coil</keyword>
<evidence type="ECO:0000256" key="1">
    <source>
        <dbReference type="ARBA" id="ARBA00023054"/>
    </source>
</evidence>
<evidence type="ECO:0000313" key="4">
    <source>
        <dbReference type="EMBL" id="JAP96012.1"/>
    </source>
</evidence>
<gene>
    <name evidence="4" type="ORF">TPC1_10801</name>
</gene>
<feature type="non-terminal residue" evidence="4">
    <location>
        <position position="1"/>
    </location>
</feature>
<dbReference type="EMBL" id="GDID01000594">
    <property type="protein sequence ID" value="JAP96012.1"/>
    <property type="molecule type" value="Transcribed_RNA"/>
</dbReference>
<keyword evidence="4" id="KW-0282">Flagellum</keyword>